<reference evidence="1 2" key="1">
    <citation type="submission" date="2020-10" db="EMBL/GenBank/DDBJ databases">
        <title>Phylogeny of dyella-like bacteria.</title>
        <authorList>
            <person name="Fu J."/>
        </authorList>
    </citation>
    <scope>NUCLEOTIDE SEQUENCE [LARGE SCALE GENOMIC DNA]</scope>
    <source>
        <strain evidence="1 2">JP1</strain>
    </source>
</reference>
<comment type="caution">
    <text evidence="1">The sequence shown here is derived from an EMBL/GenBank/DDBJ whole genome shotgun (WGS) entry which is preliminary data.</text>
</comment>
<dbReference type="RefSeq" id="WP_404544789.1">
    <property type="nucleotide sequence ID" value="NZ_JADIKJ010000002.1"/>
</dbReference>
<proteinExistence type="predicted"/>
<gene>
    <name evidence="1" type="ORF">ISP15_02645</name>
</gene>
<dbReference type="Proteomes" id="UP001620461">
    <property type="component" value="Unassembled WGS sequence"/>
</dbReference>
<protein>
    <recommendedName>
        <fullName evidence="3">HEPN AbiU2-like domain-containing protein</fullName>
    </recommendedName>
</protein>
<organism evidence="1 2">
    <name type="scientific">Dyella jejuensis</name>
    <dbReference type="NCBI Taxonomy" id="1432009"/>
    <lineage>
        <taxon>Bacteria</taxon>
        <taxon>Pseudomonadati</taxon>
        <taxon>Pseudomonadota</taxon>
        <taxon>Gammaproteobacteria</taxon>
        <taxon>Lysobacterales</taxon>
        <taxon>Rhodanobacteraceae</taxon>
        <taxon>Dyella</taxon>
    </lineage>
</organism>
<sequence>MTYQIDYGTVKAVVRERYAIWIAIYAEIESRARELQHDRSFPIDSLQHLLVMALFARTTSNTSAAMLVAEHGYKVQCMALLRTALESMFALAAITKDPSMAEAFVQSGDREIKRKIFKSHLWSKNLRAPLASRFGNETFKKAEGIAKSTKAKKMSTEEMAKVAGLHDWYLTAYTVFSDAVHGNIHDIEQQFVRSEYDDEIEGVRSGAIIDDLHGLYLCASEVLLKGLEAMDDVFQVDTRGFRARMMGNLADAMKHCPG</sequence>
<evidence type="ECO:0000313" key="1">
    <source>
        <dbReference type="EMBL" id="MFK2899220.1"/>
    </source>
</evidence>
<dbReference type="InterPro" id="IPR043733">
    <property type="entry name" value="DUF5677"/>
</dbReference>
<accession>A0ABW8JDU3</accession>
<dbReference type="Pfam" id="PF18928">
    <property type="entry name" value="DUF5677"/>
    <property type="match status" value="1"/>
</dbReference>
<name>A0ABW8JDU3_9GAMM</name>
<keyword evidence="2" id="KW-1185">Reference proteome</keyword>
<dbReference type="EMBL" id="JADIKJ010000002">
    <property type="protein sequence ID" value="MFK2899220.1"/>
    <property type="molecule type" value="Genomic_DNA"/>
</dbReference>
<evidence type="ECO:0000313" key="2">
    <source>
        <dbReference type="Proteomes" id="UP001620461"/>
    </source>
</evidence>
<evidence type="ECO:0008006" key="3">
    <source>
        <dbReference type="Google" id="ProtNLM"/>
    </source>
</evidence>